<sequence>MTLLVALFAALYAGPAQALPPGFSETKVTDVPLPTALDFTPDGRMLVTSKSGQVYAYEAGQRRRILDLGPATCDNSERGLLGVAVDPRFGAADRDFVYLYYTKKTNDECSTEPGPPANPVNRVSRFEMRDDGTIARGTEDVLLNNIMSTRGNHNGGDLHFGRDGNLYVSVGDGGCDYAEPARCQYENDASRDKHVLNGKILRIKPDGSIPADNPFVGPNSERCGFRGKTEAGKNCRETLLKGFRNPFRFAVDPDAEGTSLRINDVGGQVWEEIDQAKVGTAADGNDYGWNLCEGRHDNPYRKGQVNCTGDTYTGPIHEYNHSTGCESITGGAFVPDGFWPARYDEAYLFADYVCGRIFSLTPRDGGGFERTVFEDGMGERSAVAMAFGPFGADDKALYYASFENGGVIRRIAHDAPTAGVGMARDAQGNPQPNYGDADAARPGLQMNFDASSSRDPNGQPLTYLWDFGDGSTQTTEGPTNSHTYDRRAKYTVRLAVRDSRGKVSEPATLDVFPGDAPPEPTISGPADEAPFAVDGWITANGSSSDPDAGDTAVLSWQVLQHHDGNHTHTFASGTGESVTFPGPPPEGLYSTNPAENFLEVRLTATDSLGLSRSTTIELRPDTVGLIFWTRPLGLRLKVNGQAFKAPRTLLSWVGYDLNVTAFRQRDADGRLWAFESWSDGGAAAHTIASPADPQDYTATFRRIRR</sequence>
<dbReference type="Pfam" id="PF07995">
    <property type="entry name" value="GSDH"/>
    <property type="match status" value="1"/>
</dbReference>
<protein>
    <submittedName>
        <fullName evidence="4">Cytochrome c551/c552</fullName>
    </submittedName>
</protein>
<evidence type="ECO:0000259" key="3">
    <source>
        <dbReference type="PROSITE" id="PS50093"/>
    </source>
</evidence>
<dbReference type="Pfam" id="PF18911">
    <property type="entry name" value="PKD_4"/>
    <property type="match status" value="1"/>
</dbReference>
<dbReference type="GO" id="GO:0005975">
    <property type="term" value="P:carbohydrate metabolic process"/>
    <property type="evidence" value="ECO:0007669"/>
    <property type="project" value="UniProtKB-ARBA"/>
</dbReference>
<evidence type="ECO:0000256" key="1">
    <source>
        <dbReference type="SAM" id="MobiDB-lite"/>
    </source>
</evidence>
<reference evidence="4" key="1">
    <citation type="submission" date="2020-02" db="EMBL/GenBank/DDBJ databases">
        <authorList>
            <person name="Meier V. D."/>
        </authorList>
    </citation>
    <scope>NUCLEOTIDE SEQUENCE</scope>
    <source>
        <strain evidence="4">AVDCRST_MAG05</strain>
    </source>
</reference>
<dbReference type="PANTHER" id="PTHR19328">
    <property type="entry name" value="HEDGEHOG-INTERACTING PROTEIN"/>
    <property type="match status" value="1"/>
</dbReference>
<dbReference type="InterPro" id="IPR011041">
    <property type="entry name" value="Quinoprot_gluc/sorb_DH_b-prop"/>
</dbReference>
<feature type="region of interest" description="Disordered" evidence="1">
    <location>
        <begin position="565"/>
        <end position="592"/>
    </location>
</feature>
<dbReference type="InterPro" id="IPR022409">
    <property type="entry name" value="PKD/Chitinase_dom"/>
</dbReference>
<dbReference type="AlphaFoldDB" id="A0A6J4TX65"/>
<dbReference type="InterPro" id="IPR000601">
    <property type="entry name" value="PKD_dom"/>
</dbReference>
<evidence type="ECO:0000313" key="4">
    <source>
        <dbReference type="EMBL" id="CAA9534639.1"/>
    </source>
</evidence>
<dbReference type="InterPro" id="IPR013783">
    <property type="entry name" value="Ig-like_fold"/>
</dbReference>
<proteinExistence type="predicted"/>
<dbReference type="EMBL" id="CADCVM010000511">
    <property type="protein sequence ID" value="CAA9534639.1"/>
    <property type="molecule type" value="Genomic_DNA"/>
</dbReference>
<evidence type="ECO:0000256" key="2">
    <source>
        <dbReference type="SAM" id="SignalP"/>
    </source>
</evidence>
<gene>
    <name evidence="4" type="ORF">AVDCRST_MAG05-4736</name>
</gene>
<keyword evidence="2" id="KW-0732">Signal</keyword>
<feature type="domain" description="PKD" evidence="3">
    <location>
        <begin position="429"/>
        <end position="511"/>
    </location>
</feature>
<organism evidence="4">
    <name type="scientific">uncultured Rubrobacteraceae bacterium</name>
    <dbReference type="NCBI Taxonomy" id="349277"/>
    <lineage>
        <taxon>Bacteria</taxon>
        <taxon>Bacillati</taxon>
        <taxon>Actinomycetota</taxon>
        <taxon>Rubrobacteria</taxon>
        <taxon>Rubrobacterales</taxon>
        <taxon>Rubrobacteraceae</taxon>
        <taxon>environmental samples</taxon>
    </lineage>
</organism>
<dbReference type="SMART" id="SM00089">
    <property type="entry name" value="PKD"/>
    <property type="match status" value="1"/>
</dbReference>
<dbReference type="InterPro" id="IPR011042">
    <property type="entry name" value="6-blade_b-propeller_TolB-like"/>
</dbReference>
<dbReference type="SUPFAM" id="SSF49299">
    <property type="entry name" value="PKD domain"/>
    <property type="match status" value="1"/>
</dbReference>
<dbReference type="InterPro" id="IPR012938">
    <property type="entry name" value="Glc/Sorbosone_DH"/>
</dbReference>
<dbReference type="Gene3D" id="2.60.40.10">
    <property type="entry name" value="Immunoglobulins"/>
    <property type="match status" value="1"/>
</dbReference>
<feature type="signal peptide" evidence="2">
    <location>
        <begin position="1"/>
        <end position="18"/>
    </location>
</feature>
<dbReference type="SUPFAM" id="SSF50952">
    <property type="entry name" value="Soluble quinoprotein glucose dehydrogenase"/>
    <property type="match status" value="1"/>
</dbReference>
<dbReference type="InterPro" id="IPR035986">
    <property type="entry name" value="PKD_dom_sf"/>
</dbReference>
<feature type="compositionally biased region" description="Polar residues" evidence="1">
    <location>
        <begin position="567"/>
        <end position="577"/>
    </location>
</feature>
<dbReference type="CDD" id="cd00146">
    <property type="entry name" value="PKD"/>
    <property type="match status" value="1"/>
</dbReference>
<feature type="chain" id="PRO_5026722132" evidence="2">
    <location>
        <begin position="19"/>
        <end position="705"/>
    </location>
</feature>
<name>A0A6J4TX65_9ACTN</name>
<dbReference type="PANTHER" id="PTHR19328:SF13">
    <property type="entry name" value="HIPL1 PROTEIN"/>
    <property type="match status" value="1"/>
</dbReference>
<dbReference type="PROSITE" id="PS50093">
    <property type="entry name" value="PKD"/>
    <property type="match status" value="1"/>
</dbReference>
<accession>A0A6J4TX65</accession>
<dbReference type="Gene3D" id="2.120.10.30">
    <property type="entry name" value="TolB, C-terminal domain"/>
    <property type="match status" value="1"/>
</dbReference>